<dbReference type="RefSeq" id="XP_014151158.1">
    <property type="nucleotide sequence ID" value="XM_014295683.1"/>
</dbReference>
<protein>
    <submittedName>
        <fullName evidence="1">Uncharacterized protein</fullName>
    </submittedName>
</protein>
<evidence type="ECO:0000313" key="1">
    <source>
        <dbReference type="EMBL" id="KNC77256.1"/>
    </source>
</evidence>
<dbReference type="Proteomes" id="UP000054560">
    <property type="component" value="Unassembled WGS sequence"/>
</dbReference>
<organism evidence="1 2">
    <name type="scientific">Sphaeroforma arctica JP610</name>
    <dbReference type="NCBI Taxonomy" id="667725"/>
    <lineage>
        <taxon>Eukaryota</taxon>
        <taxon>Ichthyosporea</taxon>
        <taxon>Ichthyophonida</taxon>
        <taxon>Sphaeroforma</taxon>
    </lineage>
</organism>
<dbReference type="AlphaFoldDB" id="A0A0L0FLA3"/>
<evidence type="ECO:0000313" key="2">
    <source>
        <dbReference type="Proteomes" id="UP000054560"/>
    </source>
</evidence>
<sequence length="413" mass="45282">MTHFQCNQRSQPDHSLSFRCFRRATAGVCETTTVTSSCECTVDDPDDGFRTVTVTIDKQEQPTGNLGGCPDASVTQEPCKCEPCTGKWEDVIISGNRSRCQWNGNACVQKEKFVLVNNNGDIYEDQDDTANISECLERGACDPCVEEYIDIQSNVLCGSGTQYGFYNKTQEPGIASEGGNKGDELSCKCEDSGVLCTSGQWVELPEDQCTGSNSNPCKCDELDVAKFYRPPIDADSYFPTGFPANKNALKYKLREVDTTSVFSLEELIEIENEENRKVVYTAEFRDATIDIKSQVTGKSLIKSLFGDQTKDVSIGATTTVKVHFPYSDRSLKSTFNTDLDSTLANSDNKEYQAFTVETSAYGPVTGGGNQVNAISGSYGLDITVTYNYEGCKLNPEVGYKATQYSECTADESV</sequence>
<dbReference type="EMBL" id="KQ242790">
    <property type="protein sequence ID" value="KNC77256.1"/>
    <property type="molecule type" value="Genomic_DNA"/>
</dbReference>
<dbReference type="GeneID" id="25910784"/>
<proteinExistence type="predicted"/>
<accession>A0A0L0FLA3</accession>
<name>A0A0L0FLA3_9EUKA</name>
<gene>
    <name evidence="1" type="ORF">SARC_10280</name>
</gene>
<keyword evidence="2" id="KW-1185">Reference proteome</keyword>
<reference evidence="1 2" key="1">
    <citation type="submission" date="2011-02" db="EMBL/GenBank/DDBJ databases">
        <title>The Genome Sequence of Sphaeroforma arctica JP610.</title>
        <authorList>
            <consortium name="The Broad Institute Genome Sequencing Platform"/>
            <person name="Russ C."/>
            <person name="Cuomo C."/>
            <person name="Young S.K."/>
            <person name="Zeng Q."/>
            <person name="Gargeya S."/>
            <person name="Alvarado L."/>
            <person name="Berlin A."/>
            <person name="Chapman S.B."/>
            <person name="Chen Z."/>
            <person name="Freedman E."/>
            <person name="Gellesch M."/>
            <person name="Goldberg J."/>
            <person name="Griggs A."/>
            <person name="Gujja S."/>
            <person name="Heilman E."/>
            <person name="Heiman D."/>
            <person name="Howarth C."/>
            <person name="Mehta T."/>
            <person name="Neiman D."/>
            <person name="Pearson M."/>
            <person name="Roberts A."/>
            <person name="Saif S."/>
            <person name="Shea T."/>
            <person name="Shenoy N."/>
            <person name="Sisk P."/>
            <person name="Stolte C."/>
            <person name="Sykes S."/>
            <person name="White J."/>
            <person name="Yandava C."/>
            <person name="Burger G."/>
            <person name="Gray M.W."/>
            <person name="Holland P.W.H."/>
            <person name="King N."/>
            <person name="Lang F.B.F."/>
            <person name="Roger A.J."/>
            <person name="Ruiz-Trillo I."/>
            <person name="Haas B."/>
            <person name="Nusbaum C."/>
            <person name="Birren B."/>
        </authorList>
    </citation>
    <scope>NUCLEOTIDE SEQUENCE [LARGE SCALE GENOMIC DNA]</scope>
    <source>
        <strain evidence="1 2">JP610</strain>
    </source>
</reference>